<dbReference type="GO" id="GO:0015986">
    <property type="term" value="P:proton motive force-driven ATP synthesis"/>
    <property type="evidence" value="ECO:0007669"/>
    <property type="project" value="TreeGrafter"/>
</dbReference>
<evidence type="ECO:0000256" key="2">
    <source>
        <dbReference type="ARBA" id="ARBA00023128"/>
    </source>
</evidence>
<feature type="compositionally biased region" description="Low complexity" evidence="4">
    <location>
        <begin position="35"/>
        <end position="44"/>
    </location>
</feature>
<dbReference type="InterPro" id="IPR021278">
    <property type="entry name" value="ATP19"/>
</dbReference>
<evidence type="ECO:0000256" key="3">
    <source>
        <dbReference type="ARBA" id="ARBA00023136"/>
    </source>
</evidence>
<accession>H2AT74</accession>
<dbReference type="InParanoid" id="H2AT74"/>
<name>H2AT74_KAZAF</name>
<keyword evidence="2" id="KW-0496">Mitochondrion</keyword>
<dbReference type="eggNOG" id="ENOG502SE1Z">
    <property type="taxonomic scope" value="Eukaryota"/>
</dbReference>
<dbReference type="RefSeq" id="XP_003956709.1">
    <property type="nucleotide sequence ID" value="XM_003956660.1"/>
</dbReference>
<dbReference type="PANTHER" id="PTHR28074">
    <property type="entry name" value="ATP SYNTHASE SUBUNIT K, MITOCHONDRIAL"/>
    <property type="match status" value="1"/>
</dbReference>
<evidence type="ECO:0000256" key="5">
    <source>
        <dbReference type="SAM" id="Phobius"/>
    </source>
</evidence>
<keyword evidence="5" id="KW-1133">Transmembrane helix</keyword>
<evidence type="ECO:0000313" key="7">
    <source>
        <dbReference type="Proteomes" id="UP000005220"/>
    </source>
</evidence>
<dbReference type="Pfam" id="PF11022">
    <property type="entry name" value="ATP19"/>
    <property type="match status" value="1"/>
</dbReference>
<dbReference type="FunCoup" id="H2AT74">
    <property type="interactions" value="62"/>
</dbReference>
<dbReference type="OrthoDB" id="2094445at2759"/>
<feature type="region of interest" description="Disordered" evidence="4">
    <location>
        <begin position="35"/>
        <end position="57"/>
    </location>
</feature>
<sequence length="78" mass="8537">MAGAYTIFGRTVQSHTLAIATLTTAGAVAYYLSRNSSNSKKGNNQVPMTSGSTDRKDEIDVEKVINNFLKDQDNEKPR</sequence>
<dbReference type="STRING" id="1071382.H2AT74"/>
<comment type="subcellular location">
    <subcellularLocation>
        <location evidence="1">Mitochondrion membrane</location>
    </subcellularLocation>
</comment>
<keyword evidence="5" id="KW-0812">Transmembrane</keyword>
<evidence type="ECO:0000256" key="1">
    <source>
        <dbReference type="ARBA" id="ARBA00004325"/>
    </source>
</evidence>
<dbReference type="KEGG" id="kaf:KAFR_0C05830"/>
<keyword evidence="3 5" id="KW-0472">Membrane</keyword>
<proteinExistence type="predicted"/>
<dbReference type="EMBL" id="HE650823">
    <property type="protein sequence ID" value="CCF57574.1"/>
    <property type="molecule type" value="Genomic_DNA"/>
</dbReference>
<dbReference type="PANTHER" id="PTHR28074:SF1">
    <property type="entry name" value="ATP SYNTHASE SUBUNIT K, MITOCHONDRIAL"/>
    <property type="match status" value="1"/>
</dbReference>
<dbReference type="HOGENOM" id="CLU_172736_2_0_1"/>
<feature type="transmembrane region" description="Helical" evidence="5">
    <location>
        <begin position="12"/>
        <end position="32"/>
    </location>
</feature>
<evidence type="ECO:0000256" key="4">
    <source>
        <dbReference type="SAM" id="MobiDB-lite"/>
    </source>
</evidence>
<dbReference type="AlphaFoldDB" id="H2AT74"/>
<organism evidence="6 7">
    <name type="scientific">Kazachstania africana (strain ATCC 22294 / BCRC 22015 / CBS 2517 / CECT 1963 / NBRC 1671 / NRRL Y-8276)</name>
    <name type="common">Yeast</name>
    <name type="synonym">Kluyveromyces africanus</name>
    <dbReference type="NCBI Taxonomy" id="1071382"/>
    <lineage>
        <taxon>Eukaryota</taxon>
        <taxon>Fungi</taxon>
        <taxon>Dikarya</taxon>
        <taxon>Ascomycota</taxon>
        <taxon>Saccharomycotina</taxon>
        <taxon>Saccharomycetes</taxon>
        <taxon>Saccharomycetales</taxon>
        <taxon>Saccharomycetaceae</taxon>
        <taxon>Kazachstania</taxon>
    </lineage>
</organism>
<reference evidence="6 7" key="1">
    <citation type="journal article" date="2011" name="Proc. Natl. Acad. Sci. U.S.A.">
        <title>Evolutionary erosion of yeast sex chromosomes by mating-type switching accidents.</title>
        <authorList>
            <person name="Gordon J.L."/>
            <person name="Armisen D."/>
            <person name="Proux-Wera E."/>
            <person name="Oheigeartaigh S.S."/>
            <person name="Byrne K.P."/>
            <person name="Wolfe K.H."/>
        </authorList>
    </citation>
    <scope>NUCLEOTIDE SEQUENCE [LARGE SCALE GENOMIC DNA]</scope>
    <source>
        <strain evidence="7">ATCC 22294 / BCRC 22015 / CBS 2517 / CECT 1963 / NBRC 1671 / NRRL Y-8276</strain>
    </source>
</reference>
<dbReference type="Proteomes" id="UP000005220">
    <property type="component" value="Chromosome 3"/>
</dbReference>
<dbReference type="GeneID" id="13885492"/>
<evidence type="ECO:0000313" key="6">
    <source>
        <dbReference type="EMBL" id="CCF57574.1"/>
    </source>
</evidence>
<protein>
    <submittedName>
        <fullName evidence="6">Uncharacterized protein</fullName>
    </submittedName>
</protein>
<keyword evidence="7" id="KW-1185">Reference proteome</keyword>
<gene>
    <name evidence="6" type="primary">KAFR0C05830</name>
    <name evidence="6" type="ORF">KAFR_0C05830</name>
</gene>
<dbReference type="GO" id="GO:0031966">
    <property type="term" value="C:mitochondrial membrane"/>
    <property type="evidence" value="ECO:0007669"/>
    <property type="project" value="UniProtKB-SubCell"/>
</dbReference>